<evidence type="ECO:0000256" key="6">
    <source>
        <dbReference type="SAM" id="Phobius"/>
    </source>
</evidence>
<gene>
    <name evidence="8" type="ORF">HMPREF0514_11131</name>
</gene>
<protein>
    <recommendedName>
        <fullName evidence="7">Major facilitator superfamily (MFS) profile domain-containing protein</fullName>
    </recommendedName>
</protein>
<accession>A0AA86ZUW1</accession>
<proteinExistence type="predicted"/>
<dbReference type="GO" id="GO:0005886">
    <property type="term" value="C:plasma membrane"/>
    <property type="evidence" value="ECO:0007669"/>
    <property type="project" value="UniProtKB-SubCell"/>
</dbReference>
<dbReference type="PANTHER" id="PTHR23501:SF191">
    <property type="entry name" value="VACUOLAR BASIC AMINO ACID TRANSPORTER 4"/>
    <property type="match status" value="1"/>
</dbReference>
<dbReference type="InterPro" id="IPR011701">
    <property type="entry name" value="MFS"/>
</dbReference>
<keyword evidence="4 6" id="KW-1133">Transmembrane helix</keyword>
<dbReference type="PROSITE" id="PS50850">
    <property type="entry name" value="MFS"/>
    <property type="match status" value="1"/>
</dbReference>
<keyword evidence="3 6" id="KW-0812">Transmembrane</keyword>
<sequence length="179" mass="19546">MRNNWGFLFFRKVGVDMTKKQVTMVTFAMVLANVMAGLDSTIINTAIPAIIADLHGIQFMGWIIAIMLLGMSVSTPIWTKVGEKIGNKATFELSLLFFVLGSLFQGLADNMYFFLLARALMGIGAGGMGSLPYIMAGFIFDNIKARTKILGYLGAAFSVAAIVGWLFSRFSFLALGLLY</sequence>
<evidence type="ECO:0000256" key="3">
    <source>
        <dbReference type="ARBA" id="ARBA00022692"/>
    </source>
</evidence>
<dbReference type="Gene3D" id="1.20.1720.10">
    <property type="entry name" value="Multidrug resistance protein D"/>
    <property type="match status" value="1"/>
</dbReference>
<feature type="transmembrane region" description="Helical" evidence="6">
    <location>
        <begin position="114"/>
        <end position="140"/>
    </location>
</feature>
<evidence type="ECO:0000313" key="8">
    <source>
        <dbReference type="EMBL" id="EFJ70687.1"/>
    </source>
</evidence>
<feature type="transmembrane region" description="Helical" evidence="6">
    <location>
        <begin position="59"/>
        <end position="78"/>
    </location>
</feature>
<dbReference type="EMBL" id="ACGO02000001">
    <property type="protein sequence ID" value="EFJ70687.1"/>
    <property type="molecule type" value="Genomic_DNA"/>
</dbReference>
<dbReference type="PANTHER" id="PTHR23501">
    <property type="entry name" value="MAJOR FACILITATOR SUPERFAMILY"/>
    <property type="match status" value="1"/>
</dbReference>
<evidence type="ECO:0000256" key="2">
    <source>
        <dbReference type="ARBA" id="ARBA00022448"/>
    </source>
</evidence>
<organism evidence="8 9">
    <name type="scientific">Lactobacillus paragasseri JV-V03</name>
    <dbReference type="NCBI Taxonomy" id="525326"/>
    <lineage>
        <taxon>Bacteria</taxon>
        <taxon>Bacillati</taxon>
        <taxon>Bacillota</taxon>
        <taxon>Bacilli</taxon>
        <taxon>Lactobacillales</taxon>
        <taxon>Lactobacillaceae</taxon>
        <taxon>Lactobacillus</taxon>
    </lineage>
</organism>
<dbReference type="Proteomes" id="UP000003672">
    <property type="component" value="Unassembled WGS sequence"/>
</dbReference>
<name>A0AA86ZUW1_9LACO</name>
<dbReference type="InterPro" id="IPR020846">
    <property type="entry name" value="MFS_dom"/>
</dbReference>
<dbReference type="GO" id="GO:0022857">
    <property type="term" value="F:transmembrane transporter activity"/>
    <property type="evidence" value="ECO:0007669"/>
    <property type="project" value="InterPro"/>
</dbReference>
<evidence type="ECO:0000256" key="4">
    <source>
        <dbReference type="ARBA" id="ARBA00022989"/>
    </source>
</evidence>
<feature type="transmembrane region" description="Helical" evidence="6">
    <location>
        <begin position="21"/>
        <end position="47"/>
    </location>
</feature>
<evidence type="ECO:0000259" key="7">
    <source>
        <dbReference type="PROSITE" id="PS50850"/>
    </source>
</evidence>
<feature type="transmembrane region" description="Helical" evidence="6">
    <location>
        <begin position="152"/>
        <end position="178"/>
    </location>
</feature>
<dbReference type="AlphaFoldDB" id="A0AA86ZUW1"/>
<comment type="caution">
    <text evidence="8">The sequence shown here is derived from an EMBL/GenBank/DDBJ whole genome shotgun (WGS) entry which is preliminary data.</text>
</comment>
<feature type="domain" description="Major facilitator superfamily (MFS) profile" evidence="7">
    <location>
        <begin position="25"/>
        <end position="179"/>
    </location>
</feature>
<feature type="transmembrane region" description="Helical" evidence="6">
    <location>
        <begin position="90"/>
        <end position="108"/>
    </location>
</feature>
<keyword evidence="2" id="KW-0813">Transport</keyword>
<dbReference type="Pfam" id="PF07690">
    <property type="entry name" value="MFS_1"/>
    <property type="match status" value="1"/>
</dbReference>
<reference evidence="8 9" key="1">
    <citation type="submission" date="2010-06" db="EMBL/GenBank/DDBJ databases">
        <authorList>
            <person name="Muzny D."/>
            <person name="Qin X."/>
            <person name="Buhay C."/>
            <person name="Dugan-Rocha S."/>
            <person name="Ding Y."/>
            <person name="Chen G."/>
            <person name="Hawes A."/>
            <person name="Holder M."/>
            <person name="Jhangiani S."/>
            <person name="Johnson A."/>
            <person name="Khan Z."/>
            <person name="Li Z."/>
            <person name="Liu W."/>
            <person name="Liu X."/>
            <person name="Perez L."/>
            <person name="Shen H."/>
            <person name="Wang Q."/>
            <person name="Watt J."/>
            <person name="Xi L."/>
            <person name="Xin Y."/>
            <person name="Zhou J."/>
            <person name="Deng J."/>
            <person name="Jiang H."/>
            <person name="Liu Y."/>
            <person name="Qu J."/>
            <person name="Song X.-Z."/>
            <person name="Zhang L."/>
            <person name="Villasana D."/>
            <person name="Johnson A."/>
            <person name="Liu J."/>
            <person name="Liyanage D."/>
            <person name="Lorensuhewa L."/>
            <person name="Robinson T."/>
            <person name="Song A."/>
            <person name="Song B.-B."/>
            <person name="Dinh H."/>
            <person name="Thornton R."/>
            <person name="Coyle M."/>
            <person name="Francisco L."/>
            <person name="Jackson L."/>
            <person name="Javaid M."/>
            <person name="Korchina V."/>
            <person name="Kovar C."/>
            <person name="Mata R."/>
            <person name="Mathew T."/>
            <person name="Ngo R."/>
            <person name="Nguyen L."/>
            <person name="Nguyen N."/>
            <person name="Okwuonu G."/>
            <person name="Ongeri F."/>
            <person name="Pham C."/>
            <person name="Simmons D."/>
            <person name="Wilczek-Boney K."/>
            <person name="Hale W."/>
            <person name="Jakkamsetti A."/>
            <person name="Pham P."/>
            <person name="Ruth R."/>
            <person name="San Lucas F."/>
            <person name="Warren J."/>
            <person name="Zhang J."/>
            <person name="Zhao Z."/>
            <person name="Zhou C."/>
            <person name="Zhu D."/>
            <person name="Lee S."/>
            <person name="Bess C."/>
            <person name="Blankenburg K."/>
            <person name="Forbes L."/>
            <person name="Fu Q."/>
            <person name="Gubbala S."/>
            <person name="Hirani K."/>
            <person name="Jayaseelan J.C."/>
            <person name="Lara F."/>
            <person name="Munidasa M."/>
            <person name="Palculict T."/>
            <person name="Patil S."/>
            <person name="Pu L.-L."/>
            <person name="Saada N."/>
            <person name="Tang L."/>
            <person name="Weissenberger G."/>
            <person name="Zhu Y."/>
            <person name="Hemphill L."/>
            <person name="Shang Y."/>
            <person name="Youmans B."/>
            <person name="Ayvaz T."/>
            <person name="Ross M."/>
            <person name="Santibanez J."/>
            <person name="Aqrawi P."/>
            <person name="Gross S."/>
            <person name="Joshi V."/>
            <person name="Fowler G."/>
            <person name="Nazareth L."/>
            <person name="Reid J."/>
            <person name="Worley K."/>
            <person name="Petrosino J."/>
            <person name="Highlander S."/>
            <person name="Gibbs R."/>
        </authorList>
    </citation>
    <scope>NUCLEOTIDE SEQUENCE [LARGE SCALE GENOMIC DNA]</scope>
    <source>
        <strain evidence="8 9">JV-V03</strain>
    </source>
</reference>
<dbReference type="SUPFAM" id="SSF103473">
    <property type="entry name" value="MFS general substrate transporter"/>
    <property type="match status" value="1"/>
</dbReference>
<comment type="subcellular location">
    <subcellularLocation>
        <location evidence="1">Cell membrane</location>
        <topology evidence="1">Multi-pass membrane protein</topology>
    </subcellularLocation>
</comment>
<evidence type="ECO:0000256" key="1">
    <source>
        <dbReference type="ARBA" id="ARBA00004651"/>
    </source>
</evidence>
<evidence type="ECO:0000313" key="9">
    <source>
        <dbReference type="Proteomes" id="UP000003672"/>
    </source>
</evidence>
<keyword evidence="5 6" id="KW-0472">Membrane</keyword>
<evidence type="ECO:0000256" key="5">
    <source>
        <dbReference type="ARBA" id="ARBA00023136"/>
    </source>
</evidence>
<dbReference type="InterPro" id="IPR036259">
    <property type="entry name" value="MFS_trans_sf"/>
</dbReference>